<evidence type="ECO:0000313" key="6">
    <source>
        <dbReference type="RefSeq" id="XP_034239376.1"/>
    </source>
</evidence>
<dbReference type="InterPro" id="IPR020471">
    <property type="entry name" value="AKR"/>
</dbReference>
<evidence type="ECO:0000259" key="4">
    <source>
        <dbReference type="Pfam" id="PF00248"/>
    </source>
</evidence>
<dbReference type="GeneID" id="117644216"/>
<protein>
    <submittedName>
        <fullName evidence="6">Aldo-keto reductase family 1 member A1-like</fullName>
    </submittedName>
</protein>
<dbReference type="OrthoDB" id="416253at2759"/>
<gene>
    <name evidence="6" type="primary">LOC117644216</name>
</gene>
<proteinExistence type="predicted"/>
<feature type="domain" description="NADP-dependent oxidoreductase" evidence="4">
    <location>
        <begin position="20"/>
        <end position="298"/>
    </location>
</feature>
<dbReference type="PROSITE" id="PS00798">
    <property type="entry name" value="ALDOKETO_REDUCTASE_1"/>
    <property type="match status" value="1"/>
</dbReference>
<feature type="active site" description="Proton donor" evidence="1">
    <location>
        <position position="52"/>
    </location>
</feature>
<dbReference type="InterPro" id="IPR036812">
    <property type="entry name" value="NAD(P)_OxRdtase_dom_sf"/>
</dbReference>
<name>A0A6P8YQY1_THRPL</name>
<evidence type="ECO:0000256" key="2">
    <source>
        <dbReference type="PIRSR" id="PIRSR000097-2"/>
    </source>
</evidence>
<feature type="binding site" evidence="2">
    <location>
        <position position="115"/>
    </location>
    <ligand>
        <name>substrate</name>
    </ligand>
</feature>
<dbReference type="FunFam" id="3.20.20.100:FF:000029">
    <property type="entry name" value="Aldo-keto reductase"/>
    <property type="match status" value="1"/>
</dbReference>
<accession>A0A6P8YQY1</accession>
<dbReference type="PIRSF" id="PIRSF000097">
    <property type="entry name" value="AKR"/>
    <property type="match status" value="1"/>
</dbReference>
<dbReference type="KEGG" id="tpal:117644216"/>
<dbReference type="Pfam" id="PF00248">
    <property type="entry name" value="Aldo_ket_red"/>
    <property type="match status" value="1"/>
</dbReference>
<reference evidence="6" key="1">
    <citation type="submission" date="2025-08" db="UniProtKB">
        <authorList>
            <consortium name="RefSeq"/>
        </authorList>
    </citation>
    <scope>IDENTIFICATION</scope>
    <source>
        <tissue evidence="6">Total insect</tissue>
    </source>
</reference>
<dbReference type="InterPro" id="IPR023210">
    <property type="entry name" value="NADP_OxRdtase_dom"/>
</dbReference>
<dbReference type="InParanoid" id="A0A6P8YQY1"/>
<evidence type="ECO:0000256" key="3">
    <source>
        <dbReference type="PIRSR" id="PIRSR000097-3"/>
    </source>
</evidence>
<dbReference type="PROSITE" id="PS00063">
    <property type="entry name" value="ALDOKETO_REDUCTASE_3"/>
    <property type="match status" value="1"/>
</dbReference>
<sequence>MVARTTYVTLHTGARMPLVGYGTWQSKEGEMEGPLNEALRAGYRHIDTAAAYGNEDVIGKVLQEEWFGPGKLKREDLFVVTKLFVGGLHPGGPAQWIKASLEKLRLDYVDMFLIHTVFNFTSFTPQNRQVADYVDHVAMWKEMEALVDQGLTKAIGLSNFNQRQIQNILDHCRIKPANLQVELHAHMQQRPLVDFCKKNGIVVSAYSPVGSPGAAQFIERLSGGKTIIEVPSLVNHPVIVDLAKKYNKQTNQILLKHIVQRGVVALPKSLNSSRIAASIDLFDWDMSPEDIAKIDALDKGKDGRIYNYSHLGVSPTHAQFPYHEYP</sequence>
<evidence type="ECO:0000313" key="5">
    <source>
        <dbReference type="Proteomes" id="UP000515158"/>
    </source>
</evidence>
<dbReference type="GO" id="GO:0016491">
    <property type="term" value="F:oxidoreductase activity"/>
    <property type="evidence" value="ECO:0007669"/>
    <property type="project" value="InterPro"/>
</dbReference>
<feature type="site" description="Lowers pKa of active site Tyr" evidence="3">
    <location>
        <position position="82"/>
    </location>
</feature>
<dbReference type="AlphaFoldDB" id="A0A6P8YQY1"/>
<dbReference type="InterPro" id="IPR018170">
    <property type="entry name" value="Aldo/ket_reductase_CS"/>
</dbReference>
<keyword evidence="5" id="KW-1185">Reference proteome</keyword>
<dbReference type="Gene3D" id="3.20.20.100">
    <property type="entry name" value="NADP-dependent oxidoreductase domain"/>
    <property type="match status" value="1"/>
</dbReference>
<dbReference type="PANTHER" id="PTHR11732">
    <property type="entry name" value="ALDO/KETO REDUCTASE"/>
    <property type="match status" value="1"/>
</dbReference>
<dbReference type="PRINTS" id="PR00069">
    <property type="entry name" value="ALDKETRDTASE"/>
</dbReference>
<dbReference type="SUPFAM" id="SSF51430">
    <property type="entry name" value="NAD(P)-linked oxidoreductase"/>
    <property type="match status" value="1"/>
</dbReference>
<dbReference type="RefSeq" id="XP_034239376.1">
    <property type="nucleotide sequence ID" value="XM_034383485.1"/>
</dbReference>
<dbReference type="PROSITE" id="PS00062">
    <property type="entry name" value="ALDOKETO_REDUCTASE_2"/>
    <property type="match status" value="1"/>
</dbReference>
<evidence type="ECO:0000256" key="1">
    <source>
        <dbReference type="PIRSR" id="PIRSR000097-1"/>
    </source>
</evidence>
<organism evidence="6">
    <name type="scientific">Thrips palmi</name>
    <name type="common">Melon thrips</name>
    <dbReference type="NCBI Taxonomy" id="161013"/>
    <lineage>
        <taxon>Eukaryota</taxon>
        <taxon>Metazoa</taxon>
        <taxon>Ecdysozoa</taxon>
        <taxon>Arthropoda</taxon>
        <taxon>Hexapoda</taxon>
        <taxon>Insecta</taxon>
        <taxon>Pterygota</taxon>
        <taxon>Neoptera</taxon>
        <taxon>Paraneoptera</taxon>
        <taxon>Thysanoptera</taxon>
        <taxon>Terebrantia</taxon>
        <taxon>Thripoidea</taxon>
        <taxon>Thripidae</taxon>
        <taxon>Thrips</taxon>
    </lineage>
</organism>
<dbReference type="Proteomes" id="UP000515158">
    <property type="component" value="Unplaced"/>
</dbReference>